<sequence>MESTAKKCIQWGVLLVIAGGFVLVLLPSLILLLAQTAGQTAVIGVGAVDVVLTLVRWAMIPMGTTLIGAAIVIRALAPALEHPRTDHTSNNT</sequence>
<evidence type="ECO:0000256" key="1">
    <source>
        <dbReference type="SAM" id="Phobius"/>
    </source>
</evidence>
<protein>
    <submittedName>
        <fullName evidence="2">Uncharacterized protein</fullName>
    </submittedName>
</protein>
<keyword evidence="1" id="KW-0472">Membrane</keyword>
<keyword evidence="3" id="KW-1185">Reference proteome</keyword>
<dbReference type="Proteomes" id="UP001597307">
    <property type="component" value="Unassembled WGS sequence"/>
</dbReference>
<keyword evidence="1" id="KW-1133">Transmembrane helix</keyword>
<reference evidence="3" key="1">
    <citation type="journal article" date="2019" name="Int. J. Syst. Evol. Microbiol.">
        <title>The Global Catalogue of Microorganisms (GCM) 10K type strain sequencing project: providing services to taxonomists for standard genome sequencing and annotation.</title>
        <authorList>
            <consortium name="The Broad Institute Genomics Platform"/>
            <consortium name="The Broad Institute Genome Sequencing Center for Infectious Disease"/>
            <person name="Wu L."/>
            <person name="Ma J."/>
        </authorList>
    </citation>
    <scope>NUCLEOTIDE SEQUENCE [LARGE SCALE GENOMIC DNA]</scope>
    <source>
        <strain evidence="3">JCM 11496</strain>
    </source>
</reference>
<organism evidence="2 3">
    <name type="scientific">Arthrobacter flavus</name>
    <dbReference type="NCBI Taxonomy" id="95172"/>
    <lineage>
        <taxon>Bacteria</taxon>
        <taxon>Bacillati</taxon>
        <taxon>Actinomycetota</taxon>
        <taxon>Actinomycetes</taxon>
        <taxon>Micrococcales</taxon>
        <taxon>Micrococcaceae</taxon>
        <taxon>Arthrobacter</taxon>
    </lineage>
</organism>
<comment type="caution">
    <text evidence="2">The sequence shown here is derived from an EMBL/GenBank/DDBJ whole genome shotgun (WGS) entry which is preliminary data.</text>
</comment>
<proteinExistence type="predicted"/>
<feature type="transmembrane region" description="Helical" evidence="1">
    <location>
        <begin position="12"/>
        <end position="34"/>
    </location>
</feature>
<gene>
    <name evidence="2" type="ORF">ACFSFX_15945</name>
</gene>
<evidence type="ECO:0000313" key="3">
    <source>
        <dbReference type="Proteomes" id="UP001597307"/>
    </source>
</evidence>
<evidence type="ECO:0000313" key="2">
    <source>
        <dbReference type="EMBL" id="MFD1848077.1"/>
    </source>
</evidence>
<dbReference type="EMBL" id="JBHUGA010000067">
    <property type="protein sequence ID" value="MFD1848077.1"/>
    <property type="molecule type" value="Genomic_DNA"/>
</dbReference>
<accession>A0ABW4QBI3</accession>
<feature type="transmembrane region" description="Helical" evidence="1">
    <location>
        <begin position="54"/>
        <end position="77"/>
    </location>
</feature>
<name>A0ABW4QBI3_9MICC</name>
<keyword evidence="1" id="KW-0812">Transmembrane</keyword>
<dbReference type="RefSeq" id="WP_343881514.1">
    <property type="nucleotide sequence ID" value="NZ_BAAAIJ010000059.1"/>
</dbReference>